<keyword evidence="2" id="KW-1185">Reference proteome</keyword>
<protein>
    <submittedName>
        <fullName evidence="1">Uncharacterized protein</fullName>
    </submittedName>
</protein>
<evidence type="ECO:0000313" key="1">
    <source>
        <dbReference type="EMBL" id="RDU34743.1"/>
    </source>
</evidence>
<dbReference type="AlphaFoldDB" id="A0A3D8GJW6"/>
<dbReference type="RefSeq" id="WP_115454125.1">
    <property type="nucleotide sequence ID" value="NZ_QNQT01000019.1"/>
</dbReference>
<evidence type="ECO:0000313" key="2">
    <source>
        <dbReference type="Proteomes" id="UP000257144"/>
    </source>
</evidence>
<proteinExistence type="predicted"/>
<accession>A0A3D8GJW6</accession>
<gene>
    <name evidence="1" type="ORF">DRW41_21855</name>
</gene>
<dbReference type="OrthoDB" id="9945329at2"/>
<sequence length="68" mass="8233">MSRFTCKDFRREHRFFCNEFAPILAEAEPENEREFGNPIENREFSKCCFKTNDENDVLSGRRHHHLRS</sequence>
<name>A0A3D8GJW6_9BACI</name>
<comment type="caution">
    <text evidence="1">The sequence shown here is derived from an EMBL/GenBank/DDBJ whole genome shotgun (WGS) entry which is preliminary data.</text>
</comment>
<organism evidence="1 2">
    <name type="scientific">Neobacillus piezotolerans</name>
    <dbReference type="NCBI Taxonomy" id="2259171"/>
    <lineage>
        <taxon>Bacteria</taxon>
        <taxon>Bacillati</taxon>
        <taxon>Bacillota</taxon>
        <taxon>Bacilli</taxon>
        <taxon>Bacillales</taxon>
        <taxon>Bacillaceae</taxon>
        <taxon>Neobacillus</taxon>
    </lineage>
</organism>
<reference evidence="1 2" key="1">
    <citation type="submission" date="2018-07" db="EMBL/GenBank/DDBJ databases">
        <title>Bacillus sp. YLB-04 draft genome sequence.</title>
        <authorList>
            <person name="Yu L."/>
            <person name="Tang X."/>
        </authorList>
    </citation>
    <scope>NUCLEOTIDE SEQUENCE [LARGE SCALE GENOMIC DNA]</scope>
    <source>
        <strain evidence="1 2">YLB-04</strain>
    </source>
</reference>
<dbReference type="Proteomes" id="UP000257144">
    <property type="component" value="Unassembled WGS sequence"/>
</dbReference>
<dbReference type="EMBL" id="QNQT01000019">
    <property type="protein sequence ID" value="RDU34743.1"/>
    <property type="molecule type" value="Genomic_DNA"/>
</dbReference>